<comment type="caution">
    <text evidence="2">The sequence shown here is derived from an EMBL/GenBank/DDBJ whole genome shotgun (WGS) entry which is preliminary data.</text>
</comment>
<proteinExistence type="predicted"/>
<organism evidence="2 3">
    <name type="scientific">Amycolatopsis lurida NRRL 2430</name>
    <dbReference type="NCBI Taxonomy" id="1460371"/>
    <lineage>
        <taxon>Bacteria</taxon>
        <taxon>Bacillati</taxon>
        <taxon>Actinomycetota</taxon>
        <taxon>Actinomycetes</taxon>
        <taxon>Pseudonocardiales</taxon>
        <taxon>Pseudonocardiaceae</taxon>
        <taxon>Amycolatopsis</taxon>
    </lineage>
</organism>
<gene>
    <name evidence="2" type="ORF">BB31_21050</name>
</gene>
<name>A0A2P2FRU8_AMYLU</name>
<sequence>MLAGGGVLFAAVLAADIPYADTEPPTTSQAPKSPAPPPSAEAVLPEATSTVTTTGIRTGPDDRTLLLQVRIPAGSPQCAREPRIEGLTEENGIIHANVVIDAVAADCRETVPSEFKLTTASPIANRTLMLGSGAPWNKLPDGTWGHCGRLGCDPPADHCADVWIEQTRGEAIDFDTRACDQGWLVVDRLNFPQSPSLRVLYRWTPEGWLGVTGVKSEGCEEILAKEPQFTRALCEKLGPIS</sequence>
<evidence type="ECO:0000313" key="3">
    <source>
        <dbReference type="Proteomes" id="UP000256220"/>
    </source>
</evidence>
<feature type="region of interest" description="Disordered" evidence="1">
    <location>
        <begin position="22"/>
        <end position="42"/>
    </location>
</feature>
<keyword evidence="3" id="KW-1185">Reference proteome</keyword>
<evidence type="ECO:0000313" key="2">
    <source>
        <dbReference type="EMBL" id="KFU79410.1"/>
    </source>
</evidence>
<reference evidence="2 3" key="1">
    <citation type="journal article" date="2014" name="Genome Announc.">
        <title>Draft Genome Sequence of Amycolatopsis lurida NRRL 2430, Producer of the Glycopeptide Family Antibiotic Ristocetin.</title>
        <authorList>
            <person name="Kwun M.J."/>
            <person name="Hong H.J."/>
        </authorList>
    </citation>
    <scope>NUCLEOTIDE SEQUENCE [LARGE SCALE GENOMIC DNA]</scope>
    <source>
        <strain evidence="2 3">NRRL 2430</strain>
    </source>
</reference>
<evidence type="ECO:0000256" key="1">
    <source>
        <dbReference type="SAM" id="MobiDB-lite"/>
    </source>
</evidence>
<accession>A0A2P2FRU8</accession>
<dbReference type="AlphaFoldDB" id="A0A2P2FRU8"/>
<dbReference type="EMBL" id="JFBM01000018">
    <property type="protein sequence ID" value="KFU79410.1"/>
    <property type="molecule type" value="Genomic_DNA"/>
</dbReference>
<protein>
    <submittedName>
        <fullName evidence="2">Uncharacterized protein</fullName>
    </submittedName>
</protein>
<dbReference type="Proteomes" id="UP000256220">
    <property type="component" value="Unassembled WGS sequence"/>
</dbReference>